<gene>
    <name evidence="1" type="ORF">WICPIJ_006272</name>
</gene>
<dbReference type="EMBL" id="JAEUBG010003416">
    <property type="protein sequence ID" value="KAH3682758.1"/>
    <property type="molecule type" value="Genomic_DNA"/>
</dbReference>
<evidence type="ECO:0000313" key="2">
    <source>
        <dbReference type="Proteomes" id="UP000774326"/>
    </source>
</evidence>
<dbReference type="Proteomes" id="UP000774326">
    <property type="component" value="Unassembled WGS sequence"/>
</dbReference>
<proteinExistence type="predicted"/>
<reference evidence="1" key="2">
    <citation type="submission" date="2021-01" db="EMBL/GenBank/DDBJ databases">
        <authorList>
            <person name="Schikora-Tamarit M.A."/>
        </authorList>
    </citation>
    <scope>NUCLEOTIDE SEQUENCE</scope>
    <source>
        <strain evidence="1">CBS2887</strain>
    </source>
</reference>
<sequence>MFGDVTSICASMESTSAFVERSDVAIDGKDTVESFAVECVGMNDSLSVAFFKGVDWNLLLKTLLKNPVVLPLNCGDSCSARCSLVPAWSCTLSPSRLLSARECCPSVLSLLLILSLSVLDEALAASLEDAEVEMTSREVVCGSAMEDLERDGERERVRPAVEVDAFKEV</sequence>
<keyword evidence="2" id="KW-1185">Reference proteome</keyword>
<name>A0A9P8TKD1_WICPI</name>
<accession>A0A9P8TKD1</accession>
<reference evidence="1" key="1">
    <citation type="journal article" date="2021" name="Open Biol.">
        <title>Shared evolutionary footprints suggest mitochondrial oxidative damage underlies multiple complex I losses in fungi.</title>
        <authorList>
            <person name="Schikora-Tamarit M.A."/>
            <person name="Marcet-Houben M."/>
            <person name="Nosek J."/>
            <person name="Gabaldon T."/>
        </authorList>
    </citation>
    <scope>NUCLEOTIDE SEQUENCE</scope>
    <source>
        <strain evidence="1">CBS2887</strain>
    </source>
</reference>
<comment type="caution">
    <text evidence="1">The sequence shown here is derived from an EMBL/GenBank/DDBJ whole genome shotgun (WGS) entry which is preliminary data.</text>
</comment>
<protein>
    <submittedName>
        <fullName evidence="1">Uncharacterized protein</fullName>
    </submittedName>
</protein>
<organism evidence="1 2">
    <name type="scientific">Wickerhamomyces pijperi</name>
    <name type="common">Yeast</name>
    <name type="synonym">Pichia pijperi</name>
    <dbReference type="NCBI Taxonomy" id="599730"/>
    <lineage>
        <taxon>Eukaryota</taxon>
        <taxon>Fungi</taxon>
        <taxon>Dikarya</taxon>
        <taxon>Ascomycota</taxon>
        <taxon>Saccharomycotina</taxon>
        <taxon>Saccharomycetes</taxon>
        <taxon>Phaffomycetales</taxon>
        <taxon>Wickerhamomycetaceae</taxon>
        <taxon>Wickerhamomyces</taxon>
    </lineage>
</organism>
<dbReference type="AlphaFoldDB" id="A0A9P8TKD1"/>
<evidence type="ECO:0000313" key="1">
    <source>
        <dbReference type="EMBL" id="KAH3682758.1"/>
    </source>
</evidence>